<dbReference type="Gene3D" id="3.40.50.720">
    <property type="entry name" value="NAD(P)-binding Rossmann-like Domain"/>
    <property type="match status" value="2"/>
</dbReference>
<evidence type="ECO:0000313" key="5">
    <source>
        <dbReference type="Proteomes" id="UP000009881"/>
    </source>
</evidence>
<keyword evidence="2" id="KW-1133">Transmembrane helix</keyword>
<dbReference type="PANTHER" id="PTHR43318">
    <property type="entry name" value="UDP-N-ACETYLGLUCOSAMINE 4,6-DEHYDRATASE"/>
    <property type="match status" value="1"/>
</dbReference>
<sequence length="632" mass="70623">MSSVSKALRRSQVVFVHDLVMAAGSFVIALYLRLDDDFWEYLTPQDLAVSTAIFAMIAAPVYWSQGMYRSVWRYASLRDLFAIFRAVTLTLLIFLAVMFLLTRLESVPRSTLVINWFVQLFMLGAPRFLYRLLKDGSIGMFLERNQRKPVLLIGAGDGADQFIRAMQRRDADYWPVGIVALRDGRIGRDIRGVRVLGSIGDLERVVSDLERRNERPVKAVVTPDFMQRYNIKELFNECETIDLPLARLPQLTDFKSGSRVELQPIAIEDLLGRAQASLDRESMRRMVEGRRVFITGAGGSIGSELVRQVASFNPSKLVMVENSEFALYNIDMEISQTHPTMQREASLGDVRDMARITGLMMKHRPQIVFHAAALKHVPMVEHNPIEGMRTNISGTRVVADACVEAAVDMMVLISTDKAVNPTNIMGATKRVAERYCQAMDLQQSLTPNGGTQFVTVRFGNVLGSTGSVVPLFRRQLEAGGPLTVTHPDMTRYFMTIREAVELVLQASAYALGQQQYRGRIFVLDMGNPVKIVDLARQMIRLSGLTPEVDIGITFTGLRPGEKLFEEIFHGEEPPLPTPLAGILLAQTRASNLAELTRMVQDLERSCCRNEPVAAVQQLRALVPEYQPLAGAA</sequence>
<organism evidence="4 5">
    <name type="scientific">Caenispirillum salinarum AK4</name>
    <dbReference type="NCBI Taxonomy" id="1238182"/>
    <lineage>
        <taxon>Bacteria</taxon>
        <taxon>Pseudomonadati</taxon>
        <taxon>Pseudomonadota</taxon>
        <taxon>Alphaproteobacteria</taxon>
        <taxon>Rhodospirillales</taxon>
        <taxon>Novispirillaceae</taxon>
        <taxon>Caenispirillum</taxon>
    </lineage>
</organism>
<evidence type="ECO:0000313" key="4">
    <source>
        <dbReference type="EMBL" id="EKV25899.1"/>
    </source>
</evidence>
<evidence type="ECO:0000256" key="1">
    <source>
        <dbReference type="ARBA" id="ARBA00007430"/>
    </source>
</evidence>
<dbReference type="PATRIC" id="fig|1238182.3.peg.4564"/>
<feature type="transmembrane region" description="Helical" evidence="2">
    <location>
        <begin position="80"/>
        <end position="101"/>
    </location>
</feature>
<dbReference type="CDD" id="cd05237">
    <property type="entry name" value="UDP_invert_4-6DH_SDR_e"/>
    <property type="match status" value="1"/>
</dbReference>
<dbReference type="Proteomes" id="UP000009881">
    <property type="component" value="Unassembled WGS sequence"/>
</dbReference>
<feature type="domain" description="Polysaccharide biosynthesis protein CapD-like" evidence="3">
    <location>
        <begin position="292"/>
        <end position="573"/>
    </location>
</feature>
<dbReference type="eggNOG" id="COG1086">
    <property type="taxonomic scope" value="Bacteria"/>
</dbReference>
<dbReference type="PANTHER" id="PTHR43318:SF1">
    <property type="entry name" value="POLYSACCHARIDE BIOSYNTHESIS PROTEIN EPSC-RELATED"/>
    <property type="match status" value="1"/>
</dbReference>
<comment type="caution">
    <text evidence="4">The sequence shown here is derived from an EMBL/GenBank/DDBJ whole genome shotgun (WGS) entry which is preliminary data.</text>
</comment>
<feature type="transmembrane region" description="Helical" evidence="2">
    <location>
        <begin position="12"/>
        <end position="32"/>
    </location>
</feature>
<dbReference type="SUPFAM" id="SSF51735">
    <property type="entry name" value="NAD(P)-binding Rossmann-fold domains"/>
    <property type="match status" value="1"/>
</dbReference>
<dbReference type="Pfam" id="PF13727">
    <property type="entry name" value="CoA_binding_3"/>
    <property type="match status" value="1"/>
</dbReference>
<evidence type="ECO:0000256" key="2">
    <source>
        <dbReference type="SAM" id="Phobius"/>
    </source>
</evidence>
<keyword evidence="5" id="KW-1185">Reference proteome</keyword>
<reference evidence="4 5" key="1">
    <citation type="journal article" date="2013" name="Genome Announc.">
        <title>Draft Genome Sequence of an Alphaproteobacterium, Caenispirillum salinarum AK4(T), Isolated from a Solar Saltern.</title>
        <authorList>
            <person name="Khatri I."/>
            <person name="Singh A."/>
            <person name="Korpole S."/>
            <person name="Pinnaka A.K."/>
            <person name="Subramanian S."/>
        </authorList>
    </citation>
    <scope>NUCLEOTIDE SEQUENCE [LARGE SCALE GENOMIC DNA]</scope>
    <source>
        <strain evidence="4 5">AK4</strain>
    </source>
</reference>
<dbReference type="EMBL" id="ANHY01000049">
    <property type="protein sequence ID" value="EKV25899.1"/>
    <property type="molecule type" value="Genomic_DNA"/>
</dbReference>
<dbReference type="InterPro" id="IPR029063">
    <property type="entry name" value="SAM-dependent_MTases_sf"/>
</dbReference>
<name>K9GMH4_9PROT</name>
<dbReference type="STRING" id="1238182.C882_3384"/>
<accession>K9GMH4</accession>
<comment type="similarity">
    <text evidence="1">Belongs to the polysaccharide synthase family.</text>
</comment>
<dbReference type="AlphaFoldDB" id="K9GMH4"/>
<evidence type="ECO:0000259" key="3">
    <source>
        <dbReference type="Pfam" id="PF02719"/>
    </source>
</evidence>
<dbReference type="Pfam" id="PF02719">
    <property type="entry name" value="Polysacc_synt_2"/>
    <property type="match status" value="1"/>
</dbReference>
<dbReference type="InterPro" id="IPR036291">
    <property type="entry name" value="NAD(P)-bd_dom_sf"/>
</dbReference>
<proteinExistence type="inferred from homology"/>
<gene>
    <name evidence="4" type="ORF">C882_3384</name>
</gene>
<feature type="transmembrane region" description="Helical" evidence="2">
    <location>
        <begin position="47"/>
        <end position="68"/>
    </location>
</feature>
<dbReference type="InterPro" id="IPR003869">
    <property type="entry name" value="Polysac_CapD-like"/>
</dbReference>
<protein>
    <submittedName>
        <fullName evidence="4">UDP-N-acetylglucosamine 4,6-dehydratase</fullName>
    </submittedName>
</protein>
<dbReference type="InterPro" id="IPR051203">
    <property type="entry name" value="Polysaccharide_Synthase-Rel"/>
</dbReference>
<keyword evidence="2" id="KW-0812">Transmembrane</keyword>
<dbReference type="SUPFAM" id="SSF53335">
    <property type="entry name" value="S-adenosyl-L-methionine-dependent methyltransferases"/>
    <property type="match status" value="1"/>
</dbReference>
<keyword evidence="2" id="KW-0472">Membrane</keyword>